<keyword evidence="6" id="KW-0695">RNA-directed DNA polymerase</keyword>
<evidence type="ECO:0000256" key="2">
    <source>
        <dbReference type="ARBA" id="ARBA00022695"/>
    </source>
</evidence>
<dbReference type="Proteomes" id="UP001234989">
    <property type="component" value="Chromosome 4"/>
</dbReference>
<keyword evidence="5" id="KW-0378">Hydrolase</keyword>
<feature type="domain" description="Reverse transcriptase RNase H-like" evidence="7">
    <location>
        <begin position="10"/>
        <end position="94"/>
    </location>
</feature>
<dbReference type="AlphaFoldDB" id="A0AAF0QSE1"/>
<keyword evidence="2" id="KW-0548">Nucleotidyltransferase</keyword>
<dbReference type="PANTHER" id="PTHR34072:SF52">
    <property type="entry name" value="RIBONUCLEASE H"/>
    <property type="match status" value="1"/>
</dbReference>
<sequence>MPKEILEKLILGCILMKHGKVIAYTSRQLKVHEKTYSAHYLELVAVVFSLRIWRHNSYGVHVEVFTENKSLKYVFTQKDLNLCQRRSLELLKDYAISVLYHSRKGNVVVDALSQLSMGNIAHVEDDKKELVHNVHRLA</sequence>
<evidence type="ECO:0000256" key="4">
    <source>
        <dbReference type="ARBA" id="ARBA00022759"/>
    </source>
</evidence>
<keyword evidence="3" id="KW-0540">Nuclease</keyword>
<dbReference type="GO" id="GO:0016787">
    <property type="term" value="F:hydrolase activity"/>
    <property type="evidence" value="ECO:0007669"/>
    <property type="project" value="UniProtKB-KW"/>
</dbReference>
<dbReference type="CDD" id="cd09274">
    <property type="entry name" value="RNase_HI_RT_Ty3"/>
    <property type="match status" value="1"/>
</dbReference>
<accession>A0AAF0QSE1</accession>
<evidence type="ECO:0000259" key="7">
    <source>
        <dbReference type="Pfam" id="PF17917"/>
    </source>
</evidence>
<evidence type="ECO:0000313" key="9">
    <source>
        <dbReference type="Proteomes" id="UP001234989"/>
    </source>
</evidence>
<keyword evidence="1" id="KW-0808">Transferase</keyword>
<dbReference type="PANTHER" id="PTHR34072">
    <property type="entry name" value="ENZYMATIC POLYPROTEIN-RELATED"/>
    <property type="match status" value="1"/>
</dbReference>
<dbReference type="EMBL" id="CP133615">
    <property type="protein sequence ID" value="WMV25114.1"/>
    <property type="molecule type" value="Genomic_DNA"/>
</dbReference>
<protein>
    <recommendedName>
        <fullName evidence="7">Reverse transcriptase RNase H-like domain-containing protein</fullName>
    </recommendedName>
</protein>
<organism evidence="8 9">
    <name type="scientific">Solanum verrucosum</name>
    <dbReference type="NCBI Taxonomy" id="315347"/>
    <lineage>
        <taxon>Eukaryota</taxon>
        <taxon>Viridiplantae</taxon>
        <taxon>Streptophyta</taxon>
        <taxon>Embryophyta</taxon>
        <taxon>Tracheophyta</taxon>
        <taxon>Spermatophyta</taxon>
        <taxon>Magnoliopsida</taxon>
        <taxon>eudicotyledons</taxon>
        <taxon>Gunneridae</taxon>
        <taxon>Pentapetalae</taxon>
        <taxon>asterids</taxon>
        <taxon>lamiids</taxon>
        <taxon>Solanales</taxon>
        <taxon>Solanaceae</taxon>
        <taxon>Solanoideae</taxon>
        <taxon>Solaneae</taxon>
        <taxon>Solanum</taxon>
    </lineage>
</organism>
<evidence type="ECO:0000256" key="5">
    <source>
        <dbReference type="ARBA" id="ARBA00022801"/>
    </source>
</evidence>
<dbReference type="InterPro" id="IPR041373">
    <property type="entry name" value="RT_RNaseH"/>
</dbReference>
<proteinExistence type="predicted"/>
<keyword evidence="4" id="KW-0255">Endonuclease</keyword>
<dbReference type="GO" id="GO:0004519">
    <property type="term" value="F:endonuclease activity"/>
    <property type="evidence" value="ECO:0007669"/>
    <property type="project" value="UniProtKB-KW"/>
</dbReference>
<name>A0AAF0QSE1_SOLVR</name>
<dbReference type="SUPFAM" id="SSF56672">
    <property type="entry name" value="DNA/RNA polymerases"/>
    <property type="match status" value="1"/>
</dbReference>
<evidence type="ECO:0000256" key="6">
    <source>
        <dbReference type="ARBA" id="ARBA00022918"/>
    </source>
</evidence>
<reference evidence="8" key="1">
    <citation type="submission" date="2023-08" db="EMBL/GenBank/DDBJ databases">
        <title>A de novo genome assembly of Solanum verrucosum Schlechtendal, a Mexican diploid species geographically isolated from the other diploid A-genome species in potato relatives.</title>
        <authorList>
            <person name="Hosaka K."/>
        </authorList>
    </citation>
    <scope>NUCLEOTIDE SEQUENCE</scope>
    <source>
        <tissue evidence="8">Young leaves</tissue>
    </source>
</reference>
<evidence type="ECO:0000256" key="3">
    <source>
        <dbReference type="ARBA" id="ARBA00022722"/>
    </source>
</evidence>
<dbReference type="GO" id="GO:0003964">
    <property type="term" value="F:RNA-directed DNA polymerase activity"/>
    <property type="evidence" value="ECO:0007669"/>
    <property type="project" value="UniProtKB-KW"/>
</dbReference>
<keyword evidence="9" id="KW-1185">Reference proteome</keyword>
<evidence type="ECO:0000313" key="8">
    <source>
        <dbReference type="EMBL" id="WMV25114.1"/>
    </source>
</evidence>
<gene>
    <name evidence="8" type="ORF">MTR67_018499</name>
</gene>
<evidence type="ECO:0000256" key="1">
    <source>
        <dbReference type="ARBA" id="ARBA00022679"/>
    </source>
</evidence>
<dbReference type="Pfam" id="PF17917">
    <property type="entry name" value="RT_RNaseH"/>
    <property type="match status" value="1"/>
</dbReference>
<dbReference type="InterPro" id="IPR043502">
    <property type="entry name" value="DNA/RNA_pol_sf"/>
</dbReference>